<organism evidence="1 2">
    <name type="scientific">Desmonostoc muscorum LEGE 12446</name>
    <dbReference type="NCBI Taxonomy" id="1828758"/>
    <lineage>
        <taxon>Bacteria</taxon>
        <taxon>Bacillati</taxon>
        <taxon>Cyanobacteriota</taxon>
        <taxon>Cyanophyceae</taxon>
        <taxon>Nostocales</taxon>
        <taxon>Nostocaceae</taxon>
        <taxon>Desmonostoc</taxon>
    </lineage>
</organism>
<proteinExistence type="predicted"/>
<sequence>MAYDEFTLGKVKSAFGIATREGDRFLPEIEPISPSSNLQESLKENLPLAVATGSEKARSELIISPVLVEARRILERKISLFSGQDFTVDATVGLDGRCDFLISRFPELLEIEAPTVVIVEAKKGDLNAGIGQCIAEMIAAQRFNHLKENPTQAIYGSITNGTQWRFLRLVEQIVEIDLTDYPLPPIDQILGFFVWMVRNA</sequence>
<name>A0A8J6ZWT5_DESMC</name>
<gene>
    <name evidence="1" type="ORF">IQ276_31275</name>
</gene>
<dbReference type="AlphaFoldDB" id="A0A8J6ZWT5"/>
<keyword evidence="2" id="KW-1185">Reference proteome</keyword>
<comment type="caution">
    <text evidence="1">The sequence shown here is derived from an EMBL/GenBank/DDBJ whole genome shotgun (WGS) entry which is preliminary data.</text>
</comment>
<protein>
    <submittedName>
        <fullName evidence="1">Uncharacterized protein</fullName>
    </submittedName>
</protein>
<evidence type="ECO:0000313" key="2">
    <source>
        <dbReference type="Proteomes" id="UP000622533"/>
    </source>
</evidence>
<dbReference type="Proteomes" id="UP000622533">
    <property type="component" value="Unassembled WGS sequence"/>
</dbReference>
<reference evidence="1" key="1">
    <citation type="submission" date="2020-10" db="EMBL/GenBank/DDBJ databases">
        <authorList>
            <person name="Castelo-Branco R."/>
            <person name="Eusebio N."/>
            <person name="Adriana R."/>
            <person name="Vieira A."/>
            <person name="Brugerolle De Fraissinette N."/>
            <person name="Rezende De Castro R."/>
            <person name="Schneider M.P."/>
            <person name="Vasconcelos V."/>
            <person name="Leao P.N."/>
        </authorList>
    </citation>
    <scope>NUCLEOTIDE SEQUENCE</scope>
    <source>
        <strain evidence="1">LEGE 12446</strain>
    </source>
</reference>
<dbReference type="RefSeq" id="WP_193923129.1">
    <property type="nucleotide sequence ID" value="NZ_JADEXS020000001.1"/>
</dbReference>
<dbReference type="EMBL" id="JADEXS010000677">
    <property type="protein sequence ID" value="MBE9026736.1"/>
    <property type="molecule type" value="Genomic_DNA"/>
</dbReference>
<evidence type="ECO:0000313" key="1">
    <source>
        <dbReference type="EMBL" id="MBE9026736.1"/>
    </source>
</evidence>
<accession>A0A8J6ZWT5</accession>